<evidence type="ECO:0000256" key="3">
    <source>
        <dbReference type="ARBA" id="ARBA00022759"/>
    </source>
</evidence>
<dbReference type="NCBIfam" id="TIGR00255">
    <property type="entry name" value="YicC/YloC family endoribonuclease"/>
    <property type="match status" value="1"/>
</dbReference>
<comment type="similarity">
    <text evidence="5">Belongs to the YicC/YloC family.</text>
</comment>
<comment type="cofactor">
    <cofactor evidence="1">
        <name>a divalent metal cation</name>
        <dbReference type="ChEBI" id="CHEBI:60240"/>
    </cofactor>
</comment>
<proteinExistence type="inferred from homology"/>
<sequence length="276" mass="31085">QGEVNGVSYVVEIKTLNNRYFKTIIRLPELAAFLEEDIEKLLRKNLSRGTVNYVLRLKDTSASALFDINETALQAVVEKLSRAASSASVKGTVDIGNLLNLPGIIQPVLPEKEVAEKIKKLVCQISLQAIDKVGKMRAVEGKILYDDLKKQCADIQQNLQKIQARCDVVLKQYAKKLKQRVDELLAQARLKLDEETLAREVAVFADRSDISEEIARLDSHLQQFVQCCQADDQVGRRLDFISQEMLREANTIASKASDTEITRCVVDIKCRIDRIK</sequence>
<dbReference type="AlphaFoldDB" id="X0TDN8"/>
<organism evidence="9">
    <name type="scientific">marine sediment metagenome</name>
    <dbReference type="NCBI Taxonomy" id="412755"/>
    <lineage>
        <taxon>unclassified sequences</taxon>
        <taxon>metagenomes</taxon>
        <taxon>ecological metagenomes</taxon>
    </lineage>
</organism>
<reference evidence="9" key="1">
    <citation type="journal article" date="2014" name="Front. Microbiol.">
        <title>High frequency of phylogenetically diverse reductive dehalogenase-homologous genes in deep subseafloor sedimentary metagenomes.</title>
        <authorList>
            <person name="Kawai M."/>
            <person name="Futagami T."/>
            <person name="Toyoda A."/>
            <person name="Takaki Y."/>
            <person name="Nishi S."/>
            <person name="Hori S."/>
            <person name="Arai W."/>
            <person name="Tsubouchi T."/>
            <person name="Morono Y."/>
            <person name="Uchiyama I."/>
            <person name="Ito T."/>
            <person name="Fujiyama A."/>
            <person name="Inagaki F."/>
            <person name="Takami H."/>
        </authorList>
    </citation>
    <scope>NUCLEOTIDE SEQUENCE</scope>
    <source>
        <strain evidence="9">Expedition CK06-06</strain>
    </source>
</reference>
<comment type="caution">
    <text evidence="9">The sequence shown here is derived from an EMBL/GenBank/DDBJ whole genome shotgun (WGS) entry which is preliminary data.</text>
</comment>
<evidence type="ECO:0008006" key="10">
    <source>
        <dbReference type="Google" id="ProtNLM"/>
    </source>
</evidence>
<accession>X0TDN8</accession>
<dbReference type="InterPro" id="IPR013527">
    <property type="entry name" value="YicC-like_N"/>
</dbReference>
<dbReference type="InterPro" id="IPR013551">
    <property type="entry name" value="YicC-like_C"/>
</dbReference>
<keyword evidence="2" id="KW-0540">Nuclease</keyword>
<dbReference type="InterPro" id="IPR005229">
    <property type="entry name" value="YicC/YloC-like"/>
</dbReference>
<evidence type="ECO:0000259" key="8">
    <source>
        <dbReference type="Pfam" id="PF08340"/>
    </source>
</evidence>
<keyword evidence="6" id="KW-0175">Coiled coil</keyword>
<feature type="non-terminal residue" evidence="9">
    <location>
        <position position="276"/>
    </location>
</feature>
<evidence type="ECO:0000256" key="4">
    <source>
        <dbReference type="ARBA" id="ARBA00022801"/>
    </source>
</evidence>
<feature type="domain" description="Endoribonuclease YicC-like N-terminal" evidence="7">
    <location>
        <begin position="6"/>
        <end position="144"/>
    </location>
</feature>
<evidence type="ECO:0000259" key="7">
    <source>
        <dbReference type="Pfam" id="PF03755"/>
    </source>
</evidence>
<evidence type="ECO:0000256" key="5">
    <source>
        <dbReference type="ARBA" id="ARBA00035648"/>
    </source>
</evidence>
<dbReference type="PANTHER" id="PTHR30636">
    <property type="entry name" value="UPF0701 PROTEIN YICC"/>
    <property type="match status" value="1"/>
</dbReference>
<evidence type="ECO:0000256" key="1">
    <source>
        <dbReference type="ARBA" id="ARBA00001968"/>
    </source>
</evidence>
<protein>
    <recommendedName>
        <fullName evidence="10">YicC family protein</fullName>
    </recommendedName>
</protein>
<keyword evidence="3" id="KW-0255">Endonuclease</keyword>
<dbReference type="GO" id="GO:0016787">
    <property type="term" value="F:hydrolase activity"/>
    <property type="evidence" value="ECO:0007669"/>
    <property type="project" value="UniProtKB-KW"/>
</dbReference>
<evidence type="ECO:0000256" key="6">
    <source>
        <dbReference type="SAM" id="Coils"/>
    </source>
</evidence>
<feature type="non-terminal residue" evidence="9">
    <location>
        <position position="1"/>
    </location>
</feature>
<feature type="domain" description="Endoribonuclease YicC-like C-terminal" evidence="8">
    <location>
        <begin position="162"/>
        <end position="276"/>
    </location>
</feature>
<dbReference type="PANTHER" id="PTHR30636:SF3">
    <property type="entry name" value="UPF0701 PROTEIN YICC"/>
    <property type="match status" value="1"/>
</dbReference>
<evidence type="ECO:0000256" key="2">
    <source>
        <dbReference type="ARBA" id="ARBA00022722"/>
    </source>
</evidence>
<name>X0TDN8_9ZZZZ</name>
<dbReference type="EMBL" id="BARS01018183">
    <property type="protein sequence ID" value="GAF91643.1"/>
    <property type="molecule type" value="Genomic_DNA"/>
</dbReference>
<evidence type="ECO:0000313" key="9">
    <source>
        <dbReference type="EMBL" id="GAF91643.1"/>
    </source>
</evidence>
<dbReference type="GO" id="GO:0004521">
    <property type="term" value="F:RNA endonuclease activity"/>
    <property type="evidence" value="ECO:0007669"/>
    <property type="project" value="InterPro"/>
</dbReference>
<feature type="coiled-coil region" evidence="6">
    <location>
        <begin position="145"/>
        <end position="194"/>
    </location>
</feature>
<keyword evidence="4" id="KW-0378">Hydrolase</keyword>
<dbReference type="Pfam" id="PF03755">
    <property type="entry name" value="YicC-like_N"/>
    <property type="match status" value="1"/>
</dbReference>
<gene>
    <name evidence="9" type="ORF">S01H1_29625</name>
</gene>
<dbReference type="Pfam" id="PF08340">
    <property type="entry name" value="YicC-like_C"/>
    <property type="match status" value="1"/>
</dbReference>